<keyword evidence="2" id="KW-1185">Reference proteome</keyword>
<sequence length="66" mass="7548">MRVRVLQRMGLRMVQPWLRLWVLRLGWVLELKLGFELLLVHTGRPVLELGGGSDQQMALQPAGQCP</sequence>
<name>A0A4Z2JCZ9_9TELE</name>
<accession>A0A4Z2JCZ9</accession>
<reference evidence="1 2" key="1">
    <citation type="submission" date="2019-03" db="EMBL/GenBank/DDBJ databases">
        <title>First draft genome of Liparis tanakae, snailfish: a comprehensive survey of snailfish specific genes.</title>
        <authorList>
            <person name="Kim W."/>
            <person name="Song I."/>
            <person name="Jeong J.-H."/>
            <person name="Kim D."/>
            <person name="Kim S."/>
            <person name="Ryu S."/>
            <person name="Song J.Y."/>
            <person name="Lee S.K."/>
        </authorList>
    </citation>
    <scope>NUCLEOTIDE SEQUENCE [LARGE SCALE GENOMIC DNA]</scope>
    <source>
        <tissue evidence="1">Muscle</tissue>
    </source>
</reference>
<proteinExistence type="predicted"/>
<dbReference type="AlphaFoldDB" id="A0A4Z2JCZ9"/>
<gene>
    <name evidence="1" type="ORF">EYF80_001687</name>
</gene>
<dbReference type="EMBL" id="SRLO01000007">
    <property type="protein sequence ID" value="TNN88106.1"/>
    <property type="molecule type" value="Genomic_DNA"/>
</dbReference>
<comment type="caution">
    <text evidence="1">The sequence shown here is derived from an EMBL/GenBank/DDBJ whole genome shotgun (WGS) entry which is preliminary data.</text>
</comment>
<protein>
    <submittedName>
        <fullName evidence="1">Uncharacterized protein</fullName>
    </submittedName>
</protein>
<dbReference type="Proteomes" id="UP000314294">
    <property type="component" value="Unassembled WGS sequence"/>
</dbReference>
<evidence type="ECO:0000313" key="1">
    <source>
        <dbReference type="EMBL" id="TNN88106.1"/>
    </source>
</evidence>
<evidence type="ECO:0000313" key="2">
    <source>
        <dbReference type="Proteomes" id="UP000314294"/>
    </source>
</evidence>
<organism evidence="1 2">
    <name type="scientific">Liparis tanakae</name>
    <name type="common">Tanaka's snailfish</name>
    <dbReference type="NCBI Taxonomy" id="230148"/>
    <lineage>
        <taxon>Eukaryota</taxon>
        <taxon>Metazoa</taxon>
        <taxon>Chordata</taxon>
        <taxon>Craniata</taxon>
        <taxon>Vertebrata</taxon>
        <taxon>Euteleostomi</taxon>
        <taxon>Actinopterygii</taxon>
        <taxon>Neopterygii</taxon>
        <taxon>Teleostei</taxon>
        <taxon>Neoteleostei</taxon>
        <taxon>Acanthomorphata</taxon>
        <taxon>Eupercaria</taxon>
        <taxon>Perciformes</taxon>
        <taxon>Cottioidei</taxon>
        <taxon>Cottales</taxon>
        <taxon>Liparidae</taxon>
        <taxon>Liparis</taxon>
    </lineage>
</organism>